<organism evidence="5 6">
    <name type="scientific">Rhizophagus clarus</name>
    <dbReference type="NCBI Taxonomy" id="94130"/>
    <lineage>
        <taxon>Eukaryota</taxon>
        <taxon>Fungi</taxon>
        <taxon>Fungi incertae sedis</taxon>
        <taxon>Mucoromycota</taxon>
        <taxon>Glomeromycotina</taxon>
        <taxon>Glomeromycetes</taxon>
        <taxon>Glomerales</taxon>
        <taxon>Glomeraceae</taxon>
        <taxon>Rhizophagus</taxon>
    </lineage>
</organism>
<evidence type="ECO:0000259" key="4">
    <source>
        <dbReference type="Pfam" id="PF20147"/>
    </source>
</evidence>
<evidence type="ECO:0000313" key="5">
    <source>
        <dbReference type="EMBL" id="GES88489.1"/>
    </source>
</evidence>
<sequence length="304" mass="34489">MAYIECKVWHFQGDDDIDLKSRHEAMKAGCSNYTVKTLIDTSSRVNKIRRSLVDKLEMEYTEYKGKNSKEAINKLNPNIHIENFEETLSPPDLIGAVRNHLVKNNVFSRQILAQELQRLSMRDNLQWYSDPGSPCEKQDIKHVGLMQNKESEMSDKTEVPDKPDKLDKFLAGGDITLNCLISDEGVNDIFEVTISNANNNRVSSLAEAIGTRRLDRFQDIDSTSLALYRVAFIADSVIINSLRNISEFEVEGAIRMEPQDTIFTHFPIQPQRIFGGEKGINVIVYPPAERVPEAVDSGNDLFHK</sequence>
<dbReference type="Pfam" id="PF20147">
    <property type="entry name" value="Crinkler"/>
    <property type="match status" value="1"/>
</dbReference>
<keyword evidence="3" id="KW-0964">Secreted</keyword>
<dbReference type="Proteomes" id="UP000615446">
    <property type="component" value="Unassembled WGS sequence"/>
</dbReference>
<dbReference type="InterPro" id="IPR045379">
    <property type="entry name" value="Crinkler_N"/>
</dbReference>
<protein>
    <recommendedName>
        <fullName evidence="4">Crinkler effector protein N-terminal domain-containing protein</fullName>
    </recommendedName>
</protein>
<dbReference type="GO" id="GO:0043657">
    <property type="term" value="C:host cell"/>
    <property type="evidence" value="ECO:0007669"/>
    <property type="project" value="UniProtKB-SubCell"/>
</dbReference>
<proteinExistence type="predicted"/>
<dbReference type="OrthoDB" id="2361577at2759"/>
<comment type="caution">
    <text evidence="5">The sequence shown here is derived from an EMBL/GenBank/DDBJ whole genome shotgun (WGS) entry which is preliminary data.</text>
</comment>
<evidence type="ECO:0000256" key="1">
    <source>
        <dbReference type="ARBA" id="ARBA00004340"/>
    </source>
</evidence>
<gene>
    <name evidence="5" type="ORF">RCL2_001543700</name>
</gene>
<feature type="domain" description="Crinkler effector protein N-terminal" evidence="4">
    <location>
        <begin position="175"/>
        <end position="284"/>
    </location>
</feature>
<comment type="subcellular location">
    <subcellularLocation>
        <location evidence="1">Host cell</location>
    </subcellularLocation>
    <subcellularLocation>
        <location evidence="2">Secreted</location>
    </subcellularLocation>
</comment>
<evidence type="ECO:0000256" key="3">
    <source>
        <dbReference type="ARBA" id="ARBA00022525"/>
    </source>
</evidence>
<dbReference type="GO" id="GO:0005576">
    <property type="term" value="C:extracellular region"/>
    <property type="evidence" value="ECO:0007669"/>
    <property type="project" value="UniProtKB-SubCell"/>
</dbReference>
<dbReference type="EMBL" id="BLAL01000178">
    <property type="protein sequence ID" value="GES88489.1"/>
    <property type="molecule type" value="Genomic_DNA"/>
</dbReference>
<evidence type="ECO:0000313" key="6">
    <source>
        <dbReference type="Proteomes" id="UP000615446"/>
    </source>
</evidence>
<reference evidence="5" key="1">
    <citation type="submission" date="2019-10" db="EMBL/GenBank/DDBJ databases">
        <title>Conservation and host-specific expression of non-tandemly repeated heterogenous ribosome RNA gene in arbuscular mycorrhizal fungi.</title>
        <authorList>
            <person name="Maeda T."/>
            <person name="Kobayashi Y."/>
            <person name="Nakagawa T."/>
            <person name="Ezawa T."/>
            <person name="Yamaguchi K."/>
            <person name="Bino T."/>
            <person name="Nishimoto Y."/>
            <person name="Shigenobu S."/>
            <person name="Kawaguchi M."/>
        </authorList>
    </citation>
    <scope>NUCLEOTIDE SEQUENCE</scope>
    <source>
        <strain evidence="5">HR1</strain>
    </source>
</reference>
<name>A0A8H3QTE7_9GLOM</name>
<accession>A0A8H3QTE7</accession>
<evidence type="ECO:0000256" key="2">
    <source>
        <dbReference type="ARBA" id="ARBA00004613"/>
    </source>
</evidence>
<dbReference type="AlphaFoldDB" id="A0A8H3QTE7"/>